<dbReference type="InterPro" id="IPR015898">
    <property type="entry name" value="G-protein_gamma-like_dom"/>
</dbReference>
<evidence type="ECO:0000259" key="1">
    <source>
        <dbReference type="SMART" id="SM01224"/>
    </source>
</evidence>
<comment type="caution">
    <text evidence="2">The sequence shown here is derived from an EMBL/GenBank/DDBJ whole genome shotgun (WGS) entry which is preliminary data.</text>
</comment>
<dbReference type="InterPro" id="IPR055305">
    <property type="entry name" value="GG3-like"/>
</dbReference>
<dbReference type="PANTHER" id="PTHR32378:SF14">
    <property type="match status" value="1"/>
</dbReference>
<organism evidence="2 3">
    <name type="scientific">Deinandra increscens subsp. villosa</name>
    <dbReference type="NCBI Taxonomy" id="3103831"/>
    <lineage>
        <taxon>Eukaryota</taxon>
        <taxon>Viridiplantae</taxon>
        <taxon>Streptophyta</taxon>
        <taxon>Embryophyta</taxon>
        <taxon>Tracheophyta</taxon>
        <taxon>Spermatophyta</taxon>
        <taxon>Magnoliopsida</taxon>
        <taxon>eudicotyledons</taxon>
        <taxon>Gunneridae</taxon>
        <taxon>Pentapetalae</taxon>
        <taxon>asterids</taxon>
        <taxon>campanulids</taxon>
        <taxon>Asterales</taxon>
        <taxon>Asteraceae</taxon>
        <taxon>Asteroideae</taxon>
        <taxon>Heliantheae alliance</taxon>
        <taxon>Madieae</taxon>
        <taxon>Madiinae</taxon>
        <taxon>Deinandra</taxon>
    </lineage>
</organism>
<dbReference type="Proteomes" id="UP001408789">
    <property type="component" value="Unassembled WGS sequence"/>
</dbReference>
<keyword evidence="3" id="KW-1185">Reference proteome</keyword>
<feature type="domain" description="G protein gamma" evidence="1">
    <location>
        <begin position="31"/>
        <end position="103"/>
    </location>
</feature>
<dbReference type="AlphaFoldDB" id="A0AAP0GWR2"/>
<name>A0AAP0GWR2_9ASTR</name>
<evidence type="ECO:0000313" key="2">
    <source>
        <dbReference type="EMBL" id="KAK9066163.1"/>
    </source>
</evidence>
<sequence length="163" mass="17926">MARTSNDSNSSSSSISPPSVVYLDLYGKRRQVAKIQVLDREIGLLQDEIKSLVELEPASRCCKELDGYVEATPDPLIAISRSRGKSRSFWKNLGRKFGSMICCRCCNTKVCCACFPCGKECCCSGRKKTCSPGCCKCLACSCSCNPRWPKCLVCCCCKSFSCF</sequence>
<accession>A0AAP0GWR2</accession>
<dbReference type="SMART" id="SM01224">
    <property type="entry name" value="G_gamma"/>
    <property type="match status" value="1"/>
</dbReference>
<evidence type="ECO:0000313" key="3">
    <source>
        <dbReference type="Proteomes" id="UP001408789"/>
    </source>
</evidence>
<protein>
    <recommendedName>
        <fullName evidence="1">G protein gamma domain-containing protein</fullName>
    </recommendedName>
</protein>
<gene>
    <name evidence="2" type="ORF">SSX86_013484</name>
</gene>
<reference evidence="2 3" key="1">
    <citation type="submission" date="2024-04" db="EMBL/GenBank/DDBJ databases">
        <title>The reference genome of an endangered Asteraceae, Deinandra increscens subsp. villosa, native to the Central Coast of California.</title>
        <authorList>
            <person name="Guilliams M."/>
            <person name="Hasenstab-Lehman K."/>
            <person name="Meyer R."/>
            <person name="Mcevoy S."/>
        </authorList>
    </citation>
    <scope>NUCLEOTIDE SEQUENCE [LARGE SCALE GENOMIC DNA]</scope>
    <source>
        <tissue evidence="2">Leaf</tissue>
    </source>
</reference>
<proteinExistence type="predicted"/>
<dbReference type="EMBL" id="JBCNJP010000015">
    <property type="protein sequence ID" value="KAK9066163.1"/>
    <property type="molecule type" value="Genomic_DNA"/>
</dbReference>
<dbReference type="PANTHER" id="PTHR32378">
    <property type="entry name" value="GUANINE NUCLEOTIDE-BINDING PROTEIN SUBUNIT GAMMA 3"/>
    <property type="match status" value="1"/>
</dbReference>